<evidence type="ECO:0000313" key="2">
    <source>
        <dbReference type="EMBL" id="GEU44374.1"/>
    </source>
</evidence>
<reference evidence="2" key="1">
    <citation type="journal article" date="2019" name="Sci. Rep.">
        <title>Draft genome of Tanacetum cinerariifolium, the natural source of mosquito coil.</title>
        <authorList>
            <person name="Yamashiro T."/>
            <person name="Shiraishi A."/>
            <person name="Satake H."/>
            <person name="Nakayama K."/>
        </authorList>
    </citation>
    <scope>NUCLEOTIDE SEQUENCE</scope>
</reference>
<gene>
    <name evidence="2" type="ORF">Tci_016352</name>
</gene>
<protein>
    <submittedName>
        <fullName evidence="2">Uncharacterized protein</fullName>
    </submittedName>
</protein>
<proteinExistence type="predicted"/>
<accession>A0A6L2K944</accession>
<organism evidence="2">
    <name type="scientific">Tanacetum cinerariifolium</name>
    <name type="common">Dalmatian daisy</name>
    <name type="synonym">Chrysanthemum cinerariifolium</name>
    <dbReference type="NCBI Taxonomy" id="118510"/>
    <lineage>
        <taxon>Eukaryota</taxon>
        <taxon>Viridiplantae</taxon>
        <taxon>Streptophyta</taxon>
        <taxon>Embryophyta</taxon>
        <taxon>Tracheophyta</taxon>
        <taxon>Spermatophyta</taxon>
        <taxon>Magnoliopsida</taxon>
        <taxon>eudicotyledons</taxon>
        <taxon>Gunneridae</taxon>
        <taxon>Pentapetalae</taxon>
        <taxon>asterids</taxon>
        <taxon>campanulids</taxon>
        <taxon>Asterales</taxon>
        <taxon>Asteraceae</taxon>
        <taxon>Asteroideae</taxon>
        <taxon>Anthemideae</taxon>
        <taxon>Anthemidinae</taxon>
        <taxon>Tanacetum</taxon>
    </lineage>
</organism>
<feature type="region of interest" description="Disordered" evidence="1">
    <location>
        <begin position="20"/>
        <end position="49"/>
    </location>
</feature>
<dbReference type="EMBL" id="BKCJ010001837">
    <property type="protein sequence ID" value="GEU44374.1"/>
    <property type="molecule type" value="Genomic_DNA"/>
</dbReference>
<comment type="caution">
    <text evidence="2">The sequence shown here is derived from an EMBL/GenBank/DDBJ whole genome shotgun (WGS) entry which is preliminary data.</text>
</comment>
<name>A0A6L2K944_TANCI</name>
<feature type="compositionally biased region" description="Basic residues" evidence="1">
    <location>
        <begin position="21"/>
        <end position="49"/>
    </location>
</feature>
<dbReference type="AlphaFoldDB" id="A0A6L2K944"/>
<sequence>MLAGDAAVAAAANEVHQMTSHYKHGKHSGGKFKHEKHKKHGKFGKNKGKHSGSGFYKMVMVVVGECREGSEVDWWRWRRRRPEKVKENQEKDKIGSKLDKNGKRIEAGKSLKQLQWVEKEKLSKTQKEWPKMQIQSKAIQVIKKGISEGPKL</sequence>
<evidence type="ECO:0000256" key="1">
    <source>
        <dbReference type="SAM" id="MobiDB-lite"/>
    </source>
</evidence>